<evidence type="ECO:0000313" key="3">
    <source>
        <dbReference type="Proteomes" id="UP000030764"/>
    </source>
</evidence>
<dbReference type="AlphaFoldDB" id="A0A085N8D1"/>
<dbReference type="EMBL" id="KL367533">
    <property type="protein sequence ID" value="KFD65727.1"/>
    <property type="molecule type" value="Genomic_DNA"/>
</dbReference>
<sequence length="107" mass="12250">MINLVSFHYQSAWSRTRAGHNYPIQSGANFQLRHLRYIVSNTNLSGKMVFPINRTLHPILGIPIRFDVVCLVYPSYLLAKLKATTVFSRATRQPYSVLPSLQRKTVC</sequence>
<accession>A0A085N8D1</accession>
<proteinExistence type="predicted"/>
<protein>
    <submittedName>
        <fullName evidence="2">Uncharacterized protein</fullName>
    </submittedName>
</protein>
<keyword evidence="3" id="KW-1185">Reference proteome</keyword>
<dbReference type="Proteomes" id="UP000030764">
    <property type="component" value="Unassembled WGS sequence"/>
</dbReference>
<dbReference type="Proteomes" id="UP000030758">
    <property type="component" value="Unassembled WGS sequence"/>
</dbReference>
<evidence type="ECO:0000313" key="1">
    <source>
        <dbReference type="EMBL" id="KFD47969.1"/>
    </source>
</evidence>
<organism evidence="2">
    <name type="scientific">Trichuris suis</name>
    <name type="common">pig whipworm</name>
    <dbReference type="NCBI Taxonomy" id="68888"/>
    <lineage>
        <taxon>Eukaryota</taxon>
        <taxon>Metazoa</taxon>
        <taxon>Ecdysozoa</taxon>
        <taxon>Nematoda</taxon>
        <taxon>Enoplea</taxon>
        <taxon>Dorylaimia</taxon>
        <taxon>Trichinellida</taxon>
        <taxon>Trichuridae</taxon>
        <taxon>Trichuris</taxon>
    </lineage>
</organism>
<gene>
    <name evidence="1" type="ORF">M513_11146</name>
    <name evidence="2" type="ORF">M514_11146</name>
</gene>
<evidence type="ECO:0000313" key="2">
    <source>
        <dbReference type="EMBL" id="KFD65727.1"/>
    </source>
</evidence>
<name>A0A085N8D1_9BILA</name>
<dbReference type="EMBL" id="KL363308">
    <property type="protein sequence ID" value="KFD47969.1"/>
    <property type="molecule type" value="Genomic_DNA"/>
</dbReference>
<reference evidence="2 3" key="1">
    <citation type="journal article" date="2014" name="Nat. Genet.">
        <title>Genome and transcriptome of the porcine whipworm Trichuris suis.</title>
        <authorList>
            <person name="Jex A.R."/>
            <person name="Nejsum P."/>
            <person name="Schwarz E.M."/>
            <person name="Hu L."/>
            <person name="Young N.D."/>
            <person name="Hall R.S."/>
            <person name="Korhonen P.K."/>
            <person name="Liao S."/>
            <person name="Thamsborg S."/>
            <person name="Xia J."/>
            <person name="Xu P."/>
            <person name="Wang S."/>
            <person name="Scheerlinck J.P."/>
            <person name="Hofmann A."/>
            <person name="Sternberg P.W."/>
            <person name="Wang J."/>
            <person name="Gasser R.B."/>
        </authorList>
    </citation>
    <scope>NUCLEOTIDE SEQUENCE [LARGE SCALE GENOMIC DNA]</scope>
    <source>
        <strain evidence="2">DCEP-RM93F</strain>
        <strain evidence="1">DCEP-RM93M</strain>
    </source>
</reference>